<keyword evidence="2 9" id="KW-0489">Methyltransferase</keyword>
<comment type="caution">
    <text evidence="9">The sequence shown here is derived from an EMBL/GenBank/DDBJ whole genome shotgun (WGS) entry which is preliminary data.</text>
</comment>
<evidence type="ECO:0000256" key="1">
    <source>
        <dbReference type="ARBA" id="ARBA00010815"/>
    </source>
</evidence>
<keyword evidence="4" id="KW-0949">S-adenosyl-L-methionine</keyword>
<accession>A0A7W9BNJ3</accession>
<sequence length="450" mass="50872">MSNSETSPDERFEQEGSRIETGRLAPGRAAMWLLAKSLRRLVQNGRLTIYDPCGQTWHFGPGGEPAVSVRLTEKVLPVQLLVNPSIALGEAYMDGTLRIETGSLRDLLSICMTDIDTIDALPGRRLTRWLDAFLSRRLHHNPISRSHANVAHHYDISTELYDLFLDADRQYSCAYFPIGTETLDEAQAFKKKHIAAKLLMRPGLEVLDIGSGWGGLAMELAQQHEARVTGLSLSTEQIAAARERAQQTGLFDQVAFERRDYREEHGLYDRVVSVGMFEHVGRSGFDAFFTTLQRVLRPDGVALLHAIGRMAPKGGSDPWIRKYVFPGGYLPTLSETIAAAERAGMWVTDVEVLRLHYAETLRHWSERFAQERETARMLYDERFCRMWEFYLAVCEMAFRNGRLMVFQIQLAKRRDAVPLTRDYIAKGLCQVVLSGRDQEPRPVQAAISAA</sequence>
<evidence type="ECO:0000256" key="5">
    <source>
        <dbReference type="ARBA" id="ARBA00023098"/>
    </source>
</evidence>
<dbReference type="Proteomes" id="UP000535415">
    <property type="component" value="Unassembled WGS sequence"/>
</dbReference>
<evidence type="ECO:0000256" key="2">
    <source>
        <dbReference type="ARBA" id="ARBA00022603"/>
    </source>
</evidence>
<dbReference type="Pfam" id="PF25371">
    <property type="entry name" value="DUF7884"/>
    <property type="match status" value="1"/>
</dbReference>
<dbReference type="EC" id="2.1.1.79" evidence="9"/>
<evidence type="ECO:0000313" key="10">
    <source>
        <dbReference type="Proteomes" id="UP000535415"/>
    </source>
</evidence>
<evidence type="ECO:0000256" key="6">
    <source>
        <dbReference type="PIRSR" id="PIRSR003085-1"/>
    </source>
</evidence>
<dbReference type="Pfam" id="PF02353">
    <property type="entry name" value="CMAS"/>
    <property type="match status" value="1"/>
</dbReference>
<dbReference type="AlphaFoldDB" id="A0A7W9BNJ3"/>
<evidence type="ECO:0000256" key="3">
    <source>
        <dbReference type="ARBA" id="ARBA00022679"/>
    </source>
</evidence>
<evidence type="ECO:0000259" key="8">
    <source>
        <dbReference type="Pfam" id="PF25371"/>
    </source>
</evidence>
<dbReference type="InterPro" id="IPR003333">
    <property type="entry name" value="CMAS"/>
</dbReference>
<gene>
    <name evidence="9" type="ORF">FHS72_003438</name>
</gene>
<dbReference type="EMBL" id="JACIJM010000014">
    <property type="protein sequence ID" value="MBB5723793.1"/>
    <property type="molecule type" value="Genomic_DNA"/>
</dbReference>
<dbReference type="GO" id="GO:0032259">
    <property type="term" value="P:methylation"/>
    <property type="evidence" value="ECO:0007669"/>
    <property type="project" value="UniProtKB-KW"/>
</dbReference>
<dbReference type="PANTHER" id="PTHR43667:SF1">
    <property type="entry name" value="CYCLOPROPANE-FATTY-ACYL-PHOSPHOLIPID SYNTHASE"/>
    <property type="match status" value="1"/>
</dbReference>
<keyword evidence="3 9" id="KW-0808">Transferase</keyword>
<comment type="similarity">
    <text evidence="1">Belongs to the CFA/CMAS family.</text>
</comment>
<dbReference type="Gene3D" id="3.40.50.150">
    <property type="entry name" value="Vaccinia Virus protein VP39"/>
    <property type="match status" value="1"/>
</dbReference>
<dbReference type="InterPro" id="IPR057206">
    <property type="entry name" value="DUF7884"/>
</dbReference>
<proteinExistence type="inferred from homology"/>
<keyword evidence="5" id="KW-0443">Lipid metabolism</keyword>
<keyword evidence="10" id="KW-1185">Reference proteome</keyword>
<reference evidence="9 10" key="1">
    <citation type="submission" date="2020-08" db="EMBL/GenBank/DDBJ databases">
        <title>Genomic Encyclopedia of Type Strains, Phase IV (KMG-IV): sequencing the most valuable type-strain genomes for metagenomic binning, comparative biology and taxonomic classification.</title>
        <authorList>
            <person name="Goeker M."/>
        </authorList>
    </citation>
    <scope>NUCLEOTIDE SEQUENCE [LARGE SCALE GENOMIC DNA]</scope>
    <source>
        <strain evidence="9 10">DSM 101064</strain>
    </source>
</reference>
<feature type="region of interest" description="Disordered" evidence="7">
    <location>
        <begin position="1"/>
        <end position="20"/>
    </location>
</feature>
<feature type="compositionally biased region" description="Basic and acidic residues" evidence="7">
    <location>
        <begin position="8"/>
        <end position="20"/>
    </location>
</feature>
<dbReference type="PANTHER" id="PTHR43667">
    <property type="entry name" value="CYCLOPROPANE-FATTY-ACYL-PHOSPHOLIPID SYNTHASE"/>
    <property type="match status" value="1"/>
</dbReference>
<dbReference type="PIRSF" id="PIRSF003085">
    <property type="entry name" value="CMAS"/>
    <property type="match status" value="1"/>
</dbReference>
<name>A0A7W9BNJ3_9RHOB</name>
<dbReference type="SUPFAM" id="SSF53335">
    <property type="entry name" value="S-adenosyl-L-methionine-dependent methyltransferases"/>
    <property type="match status" value="1"/>
</dbReference>
<protein>
    <submittedName>
        <fullName evidence="9">Cyclopropane-fatty-acyl-phospholipid synthase</fullName>
        <ecNumber evidence="9">2.1.1.79</ecNumber>
    </submittedName>
</protein>
<dbReference type="CDD" id="cd02440">
    <property type="entry name" value="AdoMet_MTases"/>
    <property type="match status" value="1"/>
</dbReference>
<dbReference type="GO" id="GO:0008610">
    <property type="term" value="P:lipid biosynthetic process"/>
    <property type="evidence" value="ECO:0007669"/>
    <property type="project" value="InterPro"/>
</dbReference>
<feature type="domain" description="DUF7884" evidence="8">
    <location>
        <begin position="54"/>
        <end position="112"/>
    </location>
</feature>
<evidence type="ECO:0000256" key="7">
    <source>
        <dbReference type="SAM" id="MobiDB-lite"/>
    </source>
</evidence>
<dbReference type="InterPro" id="IPR029063">
    <property type="entry name" value="SAM-dependent_MTases_sf"/>
</dbReference>
<dbReference type="GO" id="GO:0008825">
    <property type="term" value="F:cyclopropane-fatty-acyl-phospholipid synthase activity"/>
    <property type="evidence" value="ECO:0007669"/>
    <property type="project" value="UniProtKB-EC"/>
</dbReference>
<organism evidence="9 10">
    <name type="scientific">Yoonia ponticola</name>
    <dbReference type="NCBI Taxonomy" id="1524255"/>
    <lineage>
        <taxon>Bacteria</taxon>
        <taxon>Pseudomonadati</taxon>
        <taxon>Pseudomonadota</taxon>
        <taxon>Alphaproteobacteria</taxon>
        <taxon>Rhodobacterales</taxon>
        <taxon>Paracoccaceae</taxon>
        <taxon>Yoonia</taxon>
    </lineage>
</organism>
<evidence type="ECO:0000256" key="4">
    <source>
        <dbReference type="ARBA" id="ARBA00022691"/>
    </source>
</evidence>
<dbReference type="InterPro" id="IPR050723">
    <property type="entry name" value="CFA/CMAS"/>
</dbReference>
<dbReference type="RefSeq" id="WP_246414843.1">
    <property type="nucleotide sequence ID" value="NZ_JACIJM010000014.1"/>
</dbReference>
<feature type="active site" evidence="6">
    <location>
        <position position="394"/>
    </location>
</feature>
<evidence type="ECO:0000313" key="9">
    <source>
        <dbReference type="EMBL" id="MBB5723793.1"/>
    </source>
</evidence>